<feature type="transmembrane region" description="Helical" evidence="1">
    <location>
        <begin position="330"/>
        <end position="353"/>
    </location>
</feature>
<dbReference type="Proteomes" id="UP000190460">
    <property type="component" value="Unassembled WGS sequence"/>
</dbReference>
<gene>
    <name evidence="2" type="ORF">SAMN02745130_01238</name>
</gene>
<accession>A0A1T4W8I9</accession>
<keyword evidence="1" id="KW-1133">Transmembrane helix</keyword>
<keyword evidence="1" id="KW-0812">Transmembrane</keyword>
<proteinExistence type="predicted"/>
<feature type="transmembrane region" description="Helical" evidence="1">
    <location>
        <begin position="251"/>
        <end position="269"/>
    </location>
</feature>
<feature type="transmembrane region" description="Helical" evidence="1">
    <location>
        <begin position="6"/>
        <end position="22"/>
    </location>
</feature>
<keyword evidence="3" id="KW-1185">Reference proteome</keyword>
<protein>
    <recommendedName>
        <fullName evidence="4">Di-and tricarboxylate transporter</fullName>
    </recommendedName>
</protein>
<feature type="transmembrane region" description="Helical" evidence="1">
    <location>
        <begin position="187"/>
        <end position="213"/>
    </location>
</feature>
<dbReference type="EMBL" id="FUYB01000004">
    <property type="protein sequence ID" value="SKA73517.1"/>
    <property type="molecule type" value="Genomic_DNA"/>
</dbReference>
<evidence type="ECO:0000313" key="2">
    <source>
        <dbReference type="EMBL" id="SKA73517.1"/>
    </source>
</evidence>
<evidence type="ECO:0000313" key="3">
    <source>
        <dbReference type="Proteomes" id="UP000190460"/>
    </source>
</evidence>
<dbReference type="OrthoDB" id="8523687at2"/>
<feature type="transmembrane region" description="Helical" evidence="1">
    <location>
        <begin position="115"/>
        <end position="139"/>
    </location>
</feature>
<feature type="transmembrane region" description="Helical" evidence="1">
    <location>
        <begin position="160"/>
        <end position="181"/>
    </location>
</feature>
<evidence type="ECO:0000256" key="1">
    <source>
        <dbReference type="SAM" id="Phobius"/>
    </source>
</evidence>
<name>A0A1T4W8I9_9GAMM</name>
<feature type="transmembrane region" description="Helical" evidence="1">
    <location>
        <begin position="54"/>
        <end position="73"/>
    </location>
</feature>
<feature type="transmembrane region" description="Helical" evidence="1">
    <location>
        <begin position="225"/>
        <end position="245"/>
    </location>
</feature>
<keyword evidence="1" id="KW-0472">Membrane</keyword>
<dbReference type="STRING" id="92487.SAMN02745130_01238"/>
<feature type="transmembrane region" description="Helical" evidence="1">
    <location>
        <begin position="29"/>
        <end position="48"/>
    </location>
</feature>
<feature type="transmembrane region" description="Helical" evidence="1">
    <location>
        <begin position="294"/>
        <end position="315"/>
    </location>
</feature>
<dbReference type="RefSeq" id="WP_078921712.1">
    <property type="nucleotide sequence ID" value="NZ_FUYB01000004.1"/>
</dbReference>
<sequence length="428" mass="46124">MLRFSASFLLALMALFNFLHIFEPTSPVWLSGLCGWLSFALLFSFTPWRSFSQFLLLAGMGVGLLMWGLARGAELTLTSLLVQNNSLLVMLYSVSFLRLVALPEEAAGVLPRGRLAFLQTLLGVHVLGAVINLSILVLVAGRYHAQGLLRQDTVSLISQAFSAAAFWSPFFAAMGVALSYAPGAQLLQVMAFGGLLTLVSFILITLLAGGWHLQKLVDFPGYPMHLHSVVIPAVLALAVISLHLIFPQITVLALVSMSAIGLVLGVLCWRDPSQAGVKLYQHAASAAPRMGRELGLFLGAGVLTLGLQTVLVGVGDLQWLKQLTGLEASILLAAAILVSILGIHPIISISVVGPLVLPLKPDLELLATLFLAMWSLGVVANPISGTNVMLYSQFKVAGRDALRWNLRYVVWMWFAASVVFLLLAAYRE</sequence>
<feature type="transmembrane region" description="Helical" evidence="1">
    <location>
        <begin position="404"/>
        <end position="426"/>
    </location>
</feature>
<feature type="transmembrane region" description="Helical" evidence="1">
    <location>
        <begin position="365"/>
        <end position="384"/>
    </location>
</feature>
<reference evidence="2 3" key="1">
    <citation type="submission" date="2017-02" db="EMBL/GenBank/DDBJ databases">
        <authorList>
            <person name="Peterson S.W."/>
        </authorList>
    </citation>
    <scope>NUCLEOTIDE SEQUENCE [LARGE SCALE GENOMIC DNA]</scope>
    <source>
        <strain evidence="2 3">ATCC 49788</strain>
    </source>
</reference>
<dbReference type="AlphaFoldDB" id="A0A1T4W8I9"/>
<evidence type="ECO:0008006" key="4">
    <source>
        <dbReference type="Google" id="ProtNLM"/>
    </source>
</evidence>
<organism evidence="2 3">
    <name type="scientific">Thiothrix eikelboomii</name>
    <dbReference type="NCBI Taxonomy" id="92487"/>
    <lineage>
        <taxon>Bacteria</taxon>
        <taxon>Pseudomonadati</taxon>
        <taxon>Pseudomonadota</taxon>
        <taxon>Gammaproteobacteria</taxon>
        <taxon>Thiotrichales</taxon>
        <taxon>Thiotrichaceae</taxon>
        <taxon>Thiothrix</taxon>
    </lineage>
</organism>
<feature type="transmembrane region" description="Helical" evidence="1">
    <location>
        <begin position="85"/>
        <end position="103"/>
    </location>
</feature>